<dbReference type="HOGENOM" id="CLU_1622386_0_0_0"/>
<reference evidence="1" key="1">
    <citation type="submission" date="2008-11" db="EMBL/GenBank/DDBJ databases">
        <authorList>
            <person name="Heidelberg J.F."/>
            <person name="Reysenbach A.-L."/>
            <person name="Nelson W.C."/>
        </authorList>
    </citation>
    <scope>NUCLEOTIDE SEQUENCE</scope>
    <source>
        <strain>EX-H1</strain>
    </source>
</reference>
<dbReference type="Proteomes" id="UP000001366">
    <property type="component" value="Chromosome"/>
</dbReference>
<dbReference type="EMBL" id="CP001230">
    <property type="protein sequence ID" value="ACO04699.1"/>
    <property type="molecule type" value="Genomic_DNA"/>
</dbReference>
<keyword evidence="3" id="KW-1185">Reference proteome</keyword>
<dbReference type="AlphaFoldDB" id="C0QQH7"/>
<dbReference type="KEGG" id="pmx:PERMA_1140"/>
<evidence type="ECO:0000313" key="3">
    <source>
        <dbReference type="Proteomes" id="UP000001366"/>
    </source>
</evidence>
<reference evidence="1 3" key="2">
    <citation type="journal article" date="2009" name="J. Bacteriol.">
        <title>Complete and draft genome sequences of six members of the Aquificales.</title>
        <authorList>
            <person name="Reysenbach A.L."/>
            <person name="Hamamura N."/>
            <person name="Podar M."/>
            <person name="Griffiths E."/>
            <person name="Ferreira S."/>
            <person name="Hochstein R."/>
            <person name="Heidelberg J."/>
            <person name="Johnson J."/>
            <person name="Mead D."/>
            <person name="Pohorille A."/>
            <person name="Sarmiento M."/>
            <person name="Schweighofer K."/>
            <person name="Seshadri R."/>
            <person name="Voytek M.A."/>
        </authorList>
    </citation>
    <scope>NUCLEOTIDE SEQUENCE [LARGE SCALE GENOMIC DNA]</scope>
    <source>
        <strain evidence="3">DSM 14350 / EX-H1</strain>
        <strain evidence="1">EX-H1</strain>
    </source>
</reference>
<evidence type="ECO:0000313" key="2">
    <source>
        <dbReference type="EMBL" id="ACO04699.1"/>
    </source>
</evidence>
<sequence>MVSGSISLPSRGSFHRSLAVLCAIGQPGIFSLTRWSGLIPTTFHGGGGTWDHTPGRSGGFAYGALTLCGAVSQLLLLPPDFVTPRGAGSPLRVCPATPVWLRLPPWHHTGLGSSPFARRYSGNPFRFLFLGLLKGFTSPGSVTLSGVTGFLPPGFPIRESTDHRLLAAPRGFSQLATPFIPSGCRGIHHGPLAAWPFLTS</sequence>
<dbReference type="EMBL" id="CP001230">
    <property type="protein sequence ID" value="ACO03265.1"/>
    <property type="molecule type" value="Genomic_DNA"/>
</dbReference>
<dbReference type="KEGG" id="pmx:PERMA_1938"/>
<protein>
    <submittedName>
        <fullName evidence="1">Uncharacterized protein</fullName>
    </submittedName>
</protein>
<dbReference type="PaxDb" id="123214-PERMA_1140"/>
<organism evidence="1 3">
    <name type="scientific">Persephonella marina (strain DSM 14350 / EX-H1)</name>
    <dbReference type="NCBI Taxonomy" id="123214"/>
    <lineage>
        <taxon>Bacteria</taxon>
        <taxon>Pseudomonadati</taxon>
        <taxon>Aquificota</taxon>
        <taxon>Aquificia</taxon>
        <taxon>Aquificales</taxon>
        <taxon>Hydrogenothermaceae</taxon>
        <taxon>Persephonella</taxon>
    </lineage>
</organism>
<proteinExistence type="predicted"/>
<evidence type="ECO:0000313" key="1">
    <source>
        <dbReference type="EMBL" id="ACO03265.1"/>
    </source>
</evidence>
<gene>
    <name evidence="1" type="ordered locus">PERMA_1140</name>
    <name evidence="2" type="ordered locus">PERMA_1938</name>
</gene>
<name>C0QQH7_PERMH</name>
<accession>C0QQH7</accession>